<evidence type="ECO:0000313" key="2">
    <source>
        <dbReference type="Proteomes" id="UP000000442"/>
    </source>
</evidence>
<dbReference type="GO" id="GO:0035312">
    <property type="term" value="F:5'-3' DNA exonuclease activity"/>
    <property type="evidence" value="ECO:0007669"/>
    <property type="project" value="TreeGrafter"/>
</dbReference>
<dbReference type="EMBL" id="CP001087">
    <property type="protein sequence ID" value="ACN14762.1"/>
    <property type="molecule type" value="Genomic_DNA"/>
</dbReference>
<dbReference type="PANTHER" id="PTHR42924">
    <property type="entry name" value="EXONUCLEASE"/>
    <property type="match status" value="1"/>
</dbReference>
<dbReference type="SUPFAM" id="SSF89550">
    <property type="entry name" value="PHP domain-like"/>
    <property type="match status" value="1"/>
</dbReference>
<dbReference type="InterPro" id="IPR052018">
    <property type="entry name" value="PHP_domain"/>
</dbReference>
<proteinExistence type="predicted"/>
<dbReference type="KEGG" id="dat:HRM2_16540"/>
<dbReference type="InterPro" id="IPR016195">
    <property type="entry name" value="Pol/histidinol_Pase-like"/>
</dbReference>
<dbReference type="Proteomes" id="UP000000442">
    <property type="component" value="Chromosome"/>
</dbReference>
<organism evidence="1 2">
    <name type="scientific">Desulforapulum autotrophicum (strain ATCC 43914 / DSM 3382 / VKM B-1955 / HRM2)</name>
    <name type="common">Desulfobacterium autotrophicum</name>
    <dbReference type="NCBI Taxonomy" id="177437"/>
    <lineage>
        <taxon>Bacteria</taxon>
        <taxon>Pseudomonadati</taxon>
        <taxon>Thermodesulfobacteriota</taxon>
        <taxon>Desulfobacteria</taxon>
        <taxon>Desulfobacterales</taxon>
        <taxon>Desulfobacteraceae</taxon>
        <taxon>Desulforapulum</taxon>
    </lineage>
</organism>
<dbReference type="AlphaFoldDB" id="C0QAH7"/>
<dbReference type="Gene3D" id="3.20.20.140">
    <property type="entry name" value="Metal-dependent hydrolases"/>
    <property type="match status" value="1"/>
</dbReference>
<evidence type="ECO:0000313" key="1">
    <source>
        <dbReference type="EMBL" id="ACN14762.1"/>
    </source>
</evidence>
<gene>
    <name evidence="1" type="ordered locus">HRM2_16540</name>
</gene>
<dbReference type="HOGENOM" id="CLU_097071_0_0_7"/>
<dbReference type="STRING" id="177437.HRM2_16540"/>
<name>C0QAH7_DESAH</name>
<reference evidence="1 2" key="1">
    <citation type="journal article" date="2009" name="Environ. Microbiol.">
        <title>Genome sequence of Desulfobacterium autotrophicum HRM2, a marine sulfate reducer oxidizing organic carbon completely to carbon dioxide.</title>
        <authorList>
            <person name="Strittmatter A.W."/>
            <person name="Liesegang H."/>
            <person name="Rabus R."/>
            <person name="Decker I."/>
            <person name="Amann J."/>
            <person name="Andres S."/>
            <person name="Henne A."/>
            <person name="Fricke W.F."/>
            <person name="Martinez-Arias R."/>
            <person name="Bartels D."/>
            <person name="Goesmann A."/>
            <person name="Krause L."/>
            <person name="Puehler A."/>
            <person name="Klenk H.P."/>
            <person name="Richter M."/>
            <person name="Schuler M."/>
            <person name="Gloeckner F.O."/>
            <person name="Meyerdierks A."/>
            <person name="Gottschalk G."/>
            <person name="Amann R."/>
        </authorList>
    </citation>
    <scope>NUCLEOTIDE SEQUENCE [LARGE SCALE GENOMIC DNA]</scope>
    <source>
        <strain evidence="2">ATCC 43914 / DSM 3382 / HRM2</strain>
    </source>
</reference>
<dbReference type="eggNOG" id="COG0613">
    <property type="taxonomic scope" value="Bacteria"/>
</dbReference>
<protein>
    <submittedName>
        <fullName evidence="1">Metal-dependent phosphoesterase (PHP family protein)</fullName>
    </submittedName>
</protein>
<accession>C0QAH7</accession>
<dbReference type="GO" id="GO:0004534">
    <property type="term" value="F:5'-3' RNA exonuclease activity"/>
    <property type="evidence" value="ECO:0007669"/>
    <property type="project" value="TreeGrafter"/>
</dbReference>
<dbReference type="Pfam" id="PF13263">
    <property type="entry name" value="PHP_C"/>
    <property type="match status" value="1"/>
</dbReference>
<keyword evidence="2" id="KW-1185">Reference proteome</keyword>
<sequence>MTPKKIIKRAGALGLDIIAICDHNASKNARPIMTLGKTAGILVLPGLEICTKEEVHLLGIHKSICQAEAVAAVVYQGLTQNNAPDLFGFQVIADEQDMVIGQEQKLLIQACQLTVKEAVDLIHQQGGIAIAAHIDRTSYSILGQLGFIPLDLGLDGVEITARTIAHKQERYFLDKTTLPCLVSSDAHRLDEMGQGTTVFHMTIPTFEAMASTLKRGDTTFTTRGF</sequence>
<dbReference type="CDD" id="cd07432">
    <property type="entry name" value="PHP_HisPPase"/>
    <property type="match status" value="1"/>
</dbReference>
<dbReference type="PANTHER" id="PTHR42924:SF3">
    <property type="entry name" value="POLYMERASE_HISTIDINOL PHOSPHATASE N-TERMINAL DOMAIN-CONTAINING PROTEIN"/>
    <property type="match status" value="1"/>
</dbReference>